<dbReference type="PANTHER" id="PTHR36306:SF1">
    <property type="entry name" value="ALPHA-AMYLASE-RELATED"/>
    <property type="match status" value="1"/>
</dbReference>
<dbReference type="GO" id="GO:0016798">
    <property type="term" value="F:hydrolase activity, acting on glycosyl bonds"/>
    <property type="evidence" value="ECO:0007669"/>
    <property type="project" value="UniProtKB-KW"/>
</dbReference>
<feature type="domain" description="Glycoside hydrolase family 57 N-terminal" evidence="6">
    <location>
        <begin position="59"/>
        <end position="494"/>
    </location>
</feature>
<protein>
    <submittedName>
        <fullName evidence="8">Glycosidase</fullName>
        <ecNumber evidence="8">3.2.1.-</ecNumber>
    </submittedName>
</protein>
<dbReference type="CDD" id="cd10796">
    <property type="entry name" value="GH57N_APU"/>
    <property type="match status" value="1"/>
</dbReference>
<feature type="region of interest" description="Disordered" evidence="4">
    <location>
        <begin position="28"/>
        <end position="49"/>
    </location>
</feature>
<dbReference type="GO" id="GO:0005975">
    <property type="term" value="P:carbohydrate metabolic process"/>
    <property type="evidence" value="ECO:0007669"/>
    <property type="project" value="InterPro"/>
</dbReference>
<evidence type="ECO:0000256" key="5">
    <source>
        <dbReference type="SAM" id="SignalP"/>
    </source>
</evidence>
<comment type="similarity">
    <text evidence="1 3">Belongs to the glycosyl hydrolase 57 family.</text>
</comment>
<dbReference type="RefSeq" id="WP_013559527.1">
    <property type="nucleotide sequence ID" value="NC_014960.1"/>
</dbReference>
<accession>E8N3X3</accession>
<feature type="domain" description="Glucodextranase-like C-terminal" evidence="7">
    <location>
        <begin position="793"/>
        <end position="1019"/>
    </location>
</feature>
<dbReference type="STRING" id="926569.ANT_11030"/>
<evidence type="ECO:0000256" key="1">
    <source>
        <dbReference type="ARBA" id="ARBA00006821"/>
    </source>
</evidence>
<feature type="compositionally biased region" description="Polar residues" evidence="4">
    <location>
        <begin position="28"/>
        <end position="45"/>
    </location>
</feature>
<dbReference type="Proteomes" id="UP000008922">
    <property type="component" value="Chromosome"/>
</dbReference>
<proteinExistence type="inferred from homology"/>
<dbReference type="InterPro" id="IPR027291">
    <property type="entry name" value="Glyco_hydro_38_N_sf"/>
</dbReference>
<keyword evidence="9" id="KW-1185">Reference proteome</keyword>
<evidence type="ECO:0000256" key="3">
    <source>
        <dbReference type="RuleBase" id="RU361196"/>
    </source>
</evidence>
<dbReference type="OrthoDB" id="3902805at2"/>
<sequence>MKLFVRIMSIFLIVSFLLSACQVTPTSMPTATESPVQTPTESAPQPTEEKAKEEPLYLALIWHQHQPLYYKDENGIYTRPWVRVHATKDYYDMAAMLKNYPAVKVTFNLTPVLIRQLNDFVQNGAKDRYWVLAEKPAAELTSEEKDFILRRFFDANWDHIIKVYPGYKALLDKRAGTDDVAISKAIETFTEQDFRDLQIWFNLAWIDPDELAKEPLKSLVAKDHGFNEEDKQVLFAEIRRIMAQVIPVHKELQDVGQIEVITTPYAHPILPLIYDTNLALAGNSSAELPEGRFFYPQDVQAHLEKAVEIYTQTFGRPPRGMWPGEGAVAQEIVPFVANAGFQWMATGEYVLAKSLDMESFTRDSTETVQQADVLYRPYIVQGKPGGPVEGGPVAIIFRDLVISDKIGFTYSGMDGEAAAKDFMNRLENIRARLQKEGVQGPHLVSVILDGENAWEYYDRDGKAFLNALYRNLSESKTIQTITPSEYLEKFPEQKKLDKLFPSAWFSPNFDTWIGEPEEREAWNYLLRTRQALDGAIRSGKLTDDQLATAKDFMYLAEGSDWFWWYGTDQNSGNDDYFDVGYRALLAEVYKAIGKEVPEFVQVPIIQPNPISAATPLAGLSSPAIDGREGADEWVKAAAFPADGQSPMQGFALALDKQNLYVKVNLVSSAQPVERIGVYLSSPRLQGAYAFTHVTGDGQKVLLPMLANRLVEWEGGKALKSYKAGSNRWDYESEVGSVASGQVVELAIPLTQLGELEAGDELRIAVVASPADQRLPLGGPAQLIVPEISTAEVIFEVQDPEKDDHGPGTYTYPTNGVFLPQVFDLKSFSVAADEKNLIFKLAFYGAIPNPWGSGLNLSLQTLDVYVDKDPGKGTGARLLLPGRNAALTSGNGWEYVVWAEGWTPGIFAPDSQTLEPKPVPDSSYKIIVDPVAQTVTLRVPRQVFGEGDPATWGYVVAVLSQEGYPSTGVWRVRDVQASSAEWRFGGAPDDTNHTRIIDLAWPSGATPTQEEMLSQYPSSKARIDELKPDDFPQVQLLLKR</sequence>
<evidence type="ECO:0000313" key="9">
    <source>
        <dbReference type="Proteomes" id="UP000008922"/>
    </source>
</evidence>
<evidence type="ECO:0000313" key="8">
    <source>
        <dbReference type="EMBL" id="BAJ63137.1"/>
    </source>
</evidence>
<evidence type="ECO:0000256" key="2">
    <source>
        <dbReference type="ARBA" id="ARBA00023277"/>
    </source>
</evidence>
<organism evidence="8 9">
    <name type="scientific">Anaerolinea thermophila (strain DSM 14523 / JCM 11388 / NBRC 100420 / UNI-1)</name>
    <dbReference type="NCBI Taxonomy" id="926569"/>
    <lineage>
        <taxon>Bacteria</taxon>
        <taxon>Bacillati</taxon>
        <taxon>Chloroflexota</taxon>
        <taxon>Anaerolineae</taxon>
        <taxon>Anaerolineales</taxon>
        <taxon>Anaerolineaceae</taxon>
        <taxon>Anaerolinea</taxon>
    </lineage>
</organism>
<evidence type="ECO:0000259" key="7">
    <source>
        <dbReference type="Pfam" id="PF09985"/>
    </source>
</evidence>
<reference evidence="8 9" key="1">
    <citation type="submission" date="2010-12" db="EMBL/GenBank/DDBJ databases">
        <title>Whole genome sequence of Anaerolinea thermophila UNI-1.</title>
        <authorList>
            <person name="Narita-Yamada S."/>
            <person name="Kishi E."/>
            <person name="Watanabe Y."/>
            <person name="Takasaki K."/>
            <person name="Ankai A."/>
            <person name="Oguchi A."/>
            <person name="Fukui S."/>
            <person name="Takahashi M."/>
            <person name="Yashiro I."/>
            <person name="Hosoyama A."/>
            <person name="Sekiguchi Y."/>
            <person name="Hanada S."/>
            <person name="Fujita N."/>
        </authorList>
    </citation>
    <scope>NUCLEOTIDE SEQUENCE [LARGE SCALE GENOMIC DNA]</scope>
    <source>
        <strain evidence="9">DSM 14523 / JCM 11388 / NBRC 100420 / UNI-1</strain>
    </source>
</reference>
<dbReference type="KEGG" id="atm:ANT_11030"/>
<name>E8N3X3_ANATU</name>
<evidence type="ECO:0000256" key="4">
    <source>
        <dbReference type="SAM" id="MobiDB-lite"/>
    </source>
</evidence>
<keyword evidence="8" id="KW-0378">Hydrolase</keyword>
<dbReference type="PANTHER" id="PTHR36306">
    <property type="entry name" value="ALPHA-AMYLASE-RELATED-RELATED"/>
    <property type="match status" value="1"/>
</dbReference>
<dbReference type="eggNOG" id="COG4945">
    <property type="taxonomic scope" value="Bacteria"/>
</dbReference>
<dbReference type="eggNOG" id="COG1449">
    <property type="taxonomic scope" value="Bacteria"/>
</dbReference>
<feature type="chain" id="PRO_5003228620" evidence="5">
    <location>
        <begin position="21"/>
        <end position="1039"/>
    </location>
</feature>
<feature type="signal peptide" evidence="5">
    <location>
        <begin position="1"/>
        <end position="20"/>
    </location>
</feature>
<dbReference type="EMBL" id="AP012029">
    <property type="protein sequence ID" value="BAJ63137.1"/>
    <property type="molecule type" value="Genomic_DNA"/>
</dbReference>
<dbReference type="CDD" id="cd09626">
    <property type="entry name" value="DOMON_glucodextranase_like"/>
    <property type="match status" value="1"/>
</dbReference>
<evidence type="ECO:0000259" key="6">
    <source>
        <dbReference type="Pfam" id="PF03065"/>
    </source>
</evidence>
<keyword evidence="2 3" id="KW-0119">Carbohydrate metabolism</keyword>
<dbReference type="Gene3D" id="2.60.40.1190">
    <property type="match status" value="1"/>
</dbReference>
<dbReference type="InterPro" id="IPR011330">
    <property type="entry name" value="Glyco_hydro/deAcase_b/a-brl"/>
</dbReference>
<dbReference type="HOGENOM" id="CLU_005603_0_0_0"/>
<dbReference type="InterPro" id="IPR019248">
    <property type="entry name" value="Glucodextran_C"/>
</dbReference>
<gene>
    <name evidence="8" type="ordered locus">ANT_11030</name>
</gene>
<dbReference type="Pfam" id="PF09985">
    <property type="entry name" value="Glucodextran_C"/>
    <property type="match status" value="1"/>
</dbReference>
<dbReference type="InParanoid" id="E8N3X3"/>
<dbReference type="Pfam" id="PF03065">
    <property type="entry name" value="Glyco_hydro_57"/>
    <property type="match status" value="1"/>
</dbReference>
<keyword evidence="8" id="KW-0326">Glycosidase</keyword>
<keyword evidence="5" id="KW-0732">Signal</keyword>
<dbReference type="AlphaFoldDB" id="E8N3X3"/>
<dbReference type="Gene3D" id="3.20.110.10">
    <property type="entry name" value="Glycoside hydrolase 38, N terminal domain"/>
    <property type="match status" value="1"/>
</dbReference>
<dbReference type="InterPro" id="IPR004300">
    <property type="entry name" value="Glyco_hydro_57_N"/>
</dbReference>
<dbReference type="SUPFAM" id="SSF49344">
    <property type="entry name" value="CBD9-like"/>
    <property type="match status" value="1"/>
</dbReference>
<dbReference type="InterPro" id="IPR052046">
    <property type="entry name" value="GH57_Enzymes"/>
</dbReference>
<dbReference type="SUPFAM" id="SSF88713">
    <property type="entry name" value="Glycoside hydrolase/deacetylase"/>
    <property type="match status" value="1"/>
</dbReference>
<dbReference type="EC" id="3.2.1.-" evidence="8"/>
<dbReference type="PROSITE" id="PS51257">
    <property type="entry name" value="PROKAR_LIPOPROTEIN"/>
    <property type="match status" value="1"/>
</dbReference>